<dbReference type="CDD" id="cd16027">
    <property type="entry name" value="SGSH"/>
    <property type="match status" value="1"/>
</dbReference>
<evidence type="ECO:0000256" key="6">
    <source>
        <dbReference type="SAM" id="SignalP"/>
    </source>
</evidence>
<keyword evidence="6" id="KW-0732">Signal</keyword>
<dbReference type="EMBL" id="AANZ01000014">
    <property type="protein sequence ID" value="EAQ79241.1"/>
    <property type="molecule type" value="Genomic_DNA"/>
</dbReference>
<dbReference type="Pfam" id="PF00884">
    <property type="entry name" value="Sulfatase"/>
    <property type="match status" value="2"/>
</dbReference>
<name>A3ZV95_9BACT</name>
<dbReference type="eggNOG" id="COG3119">
    <property type="taxonomic scope" value="Bacteria"/>
</dbReference>
<evidence type="ECO:0000256" key="5">
    <source>
        <dbReference type="SAM" id="MobiDB-lite"/>
    </source>
</evidence>
<evidence type="ECO:0000256" key="4">
    <source>
        <dbReference type="ARBA" id="ARBA00022837"/>
    </source>
</evidence>
<dbReference type="InterPro" id="IPR050738">
    <property type="entry name" value="Sulfatase"/>
</dbReference>
<proteinExistence type="inferred from homology"/>
<protein>
    <submittedName>
        <fullName evidence="8">N-acetylgalactosamine 6-sulfatase (GALNS)</fullName>
    </submittedName>
</protein>
<dbReference type="Gene3D" id="3.40.720.10">
    <property type="entry name" value="Alkaline Phosphatase, subunit A"/>
    <property type="match status" value="2"/>
</dbReference>
<dbReference type="AlphaFoldDB" id="A3ZV95"/>
<dbReference type="InterPro" id="IPR024607">
    <property type="entry name" value="Sulfatase_CS"/>
</dbReference>
<organism evidence="8 9">
    <name type="scientific">Blastopirellula marina DSM 3645</name>
    <dbReference type="NCBI Taxonomy" id="314230"/>
    <lineage>
        <taxon>Bacteria</taxon>
        <taxon>Pseudomonadati</taxon>
        <taxon>Planctomycetota</taxon>
        <taxon>Planctomycetia</taxon>
        <taxon>Pirellulales</taxon>
        <taxon>Pirellulaceae</taxon>
        <taxon>Blastopirellula</taxon>
    </lineage>
</organism>
<dbReference type="PANTHER" id="PTHR42693">
    <property type="entry name" value="ARYLSULFATASE FAMILY MEMBER"/>
    <property type="match status" value="1"/>
</dbReference>
<evidence type="ECO:0000313" key="9">
    <source>
        <dbReference type="Proteomes" id="UP000004358"/>
    </source>
</evidence>
<dbReference type="GO" id="GO:0004065">
    <property type="term" value="F:arylsulfatase activity"/>
    <property type="evidence" value="ECO:0007669"/>
    <property type="project" value="TreeGrafter"/>
</dbReference>
<dbReference type="InterPro" id="IPR000917">
    <property type="entry name" value="Sulfatase_N"/>
</dbReference>
<dbReference type="STRING" id="314230.DSM3645_02158"/>
<feature type="domain" description="Sulfatase N-terminal" evidence="7">
    <location>
        <begin position="24"/>
        <end position="291"/>
    </location>
</feature>
<dbReference type="InterPro" id="IPR017850">
    <property type="entry name" value="Alkaline_phosphatase_core_sf"/>
</dbReference>
<feature type="signal peptide" evidence="6">
    <location>
        <begin position="1"/>
        <end position="18"/>
    </location>
</feature>
<evidence type="ECO:0000256" key="2">
    <source>
        <dbReference type="ARBA" id="ARBA00022723"/>
    </source>
</evidence>
<feature type="domain" description="Sulfatase N-terminal" evidence="7">
    <location>
        <begin position="452"/>
        <end position="781"/>
    </location>
</feature>
<comment type="similarity">
    <text evidence="1">Belongs to the sulfatase family.</text>
</comment>
<sequence length="897" mass="99512">MPLFSAALLLWLGFSAIAAESQPPNIVVFLSDDHTLADSSVYGATDIDTPNMQRLADAGLTFDQAFVASPSCAPSRAALLTGLMPARNGAERNHARPQAEIKKLPAYLQQLGYEVVSFGKVGHYAQTPDYGFDLARHFGYHDDVAVGEAVKWLQARESDKPLCLFVGTNWPHVPWPRATTIDLPSIQIPLKHVHTPETRDARAKYYQAIRTMDDELGQVFDAAYAKLGENTLFIHTSDHGAQWPFGKWNLYDDGIRTPLIVVWPGQTPEKKRTSAMVSWVDLLPTLVEAAGGKPDEKLDGRSIMPVLRGTSDTHRQEIFTTHSGDGNFNVYPTRSVRTERFKYIRNLHPEFLYESHVTKAHKEEAYWNSWVEKAKTSVEAARKVNRYQQRPLEELYDLATDPLEQHNLADDPAHAATRQQLQSKLDAWMSAQQDQQIVYGMPTLLSQAKTPPNVITLFIDDMGWADLSCFGGQDVETTNIDQMAREGLKFTNFYVNSPICSPSRTALTTGHYPARHRITSYLADRKMNERRGMAQWLDVRAATLPRMLSERGYATGHFGKWHLGGQRDVGEAPLITEYGFDASLTNFEGLGPRVLPLCDAYNGKEPQRHDLGSAKLGHGPIEWKDRSQITARFVEETLQFIDAAVAADQPFFVNVWPDDVHSPFYPPEARRGDQTKRTLYLGVLKTMDEQLGLLIERVRNDPKLRDNTLILLASDNGHEPGAGRGGPLRGAKGDLYEGGVRSPLIVWGPGWLDESAVGQTNDTTIVSSVDLVASLIALTGAATPQGYQGDGENLSAALLGKTEAQRNGPLFWRRPPDRPGPPKAPNPDLAVRDGQWKLLCNLDGGAVQLYDLTTDIGEANNIKKQRPRIAKRLKQAVLTWNETLPVDGVAAQESAAP</sequence>
<dbReference type="Gene3D" id="3.30.1120.10">
    <property type="match status" value="1"/>
</dbReference>
<keyword evidence="3" id="KW-0378">Hydrolase</keyword>
<evidence type="ECO:0000256" key="1">
    <source>
        <dbReference type="ARBA" id="ARBA00008779"/>
    </source>
</evidence>
<accession>A3ZV95</accession>
<dbReference type="SUPFAM" id="SSF53649">
    <property type="entry name" value="Alkaline phosphatase-like"/>
    <property type="match status" value="2"/>
</dbReference>
<keyword evidence="4" id="KW-0106">Calcium</keyword>
<evidence type="ECO:0000313" key="8">
    <source>
        <dbReference type="EMBL" id="EAQ79241.1"/>
    </source>
</evidence>
<comment type="caution">
    <text evidence="8">The sequence shown here is derived from an EMBL/GenBank/DDBJ whole genome shotgun (WGS) entry which is preliminary data.</text>
</comment>
<dbReference type="HOGENOM" id="CLU_322554_0_0_0"/>
<keyword evidence="2" id="KW-0479">Metal-binding</keyword>
<feature type="chain" id="PRO_5002664944" evidence="6">
    <location>
        <begin position="19"/>
        <end position="897"/>
    </location>
</feature>
<feature type="region of interest" description="Disordered" evidence="5">
    <location>
        <begin position="808"/>
        <end position="828"/>
    </location>
</feature>
<gene>
    <name evidence="8" type="ORF">DSM3645_02158</name>
</gene>
<evidence type="ECO:0000256" key="3">
    <source>
        <dbReference type="ARBA" id="ARBA00022801"/>
    </source>
</evidence>
<dbReference type="GO" id="GO:0046872">
    <property type="term" value="F:metal ion binding"/>
    <property type="evidence" value="ECO:0007669"/>
    <property type="project" value="UniProtKB-KW"/>
</dbReference>
<dbReference type="PROSITE" id="PS00523">
    <property type="entry name" value="SULFATASE_1"/>
    <property type="match status" value="1"/>
</dbReference>
<reference evidence="8 9" key="1">
    <citation type="submission" date="2006-02" db="EMBL/GenBank/DDBJ databases">
        <authorList>
            <person name="Amann R."/>
            <person name="Ferriera S."/>
            <person name="Johnson J."/>
            <person name="Kravitz S."/>
            <person name="Halpern A."/>
            <person name="Remington K."/>
            <person name="Beeson K."/>
            <person name="Tran B."/>
            <person name="Rogers Y.-H."/>
            <person name="Friedman R."/>
            <person name="Venter J.C."/>
        </authorList>
    </citation>
    <scope>NUCLEOTIDE SEQUENCE [LARGE SCALE GENOMIC DNA]</scope>
    <source>
        <strain evidence="8 9">DSM 3645</strain>
    </source>
</reference>
<evidence type="ECO:0000259" key="7">
    <source>
        <dbReference type="Pfam" id="PF00884"/>
    </source>
</evidence>
<dbReference type="Proteomes" id="UP000004358">
    <property type="component" value="Unassembled WGS sequence"/>
</dbReference>
<dbReference type="PANTHER" id="PTHR42693:SF33">
    <property type="entry name" value="ARYLSULFATASE"/>
    <property type="match status" value="1"/>
</dbReference>